<dbReference type="GO" id="GO:0004519">
    <property type="term" value="F:endonuclease activity"/>
    <property type="evidence" value="ECO:0007669"/>
    <property type="project" value="InterPro"/>
</dbReference>
<feature type="region of interest" description="Disordered" evidence="1">
    <location>
        <begin position="56"/>
        <end position="83"/>
    </location>
</feature>
<dbReference type="Proteomes" id="UP000028547">
    <property type="component" value="Unassembled WGS sequence"/>
</dbReference>
<proteinExistence type="predicted"/>
<evidence type="ECO:0000313" key="3">
    <source>
        <dbReference type="EMBL" id="KFA94691.1"/>
    </source>
</evidence>
<dbReference type="GO" id="GO:0008270">
    <property type="term" value="F:zinc ion binding"/>
    <property type="evidence" value="ECO:0007669"/>
    <property type="project" value="InterPro"/>
</dbReference>
<evidence type="ECO:0000256" key="1">
    <source>
        <dbReference type="SAM" id="MobiDB-lite"/>
    </source>
</evidence>
<dbReference type="SMART" id="SM00507">
    <property type="entry name" value="HNHc"/>
    <property type="match status" value="1"/>
</dbReference>
<evidence type="ECO:0000313" key="4">
    <source>
        <dbReference type="Proteomes" id="UP000028547"/>
    </source>
</evidence>
<dbReference type="GO" id="GO:0003676">
    <property type="term" value="F:nucleic acid binding"/>
    <property type="evidence" value="ECO:0007669"/>
    <property type="project" value="InterPro"/>
</dbReference>
<dbReference type="InterPro" id="IPR003615">
    <property type="entry name" value="HNH_nuc"/>
</dbReference>
<dbReference type="EMBL" id="JPMI01000005">
    <property type="protein sequence ID" value="KFA94691.1"/>
    <property type="molecule type" value="Genomic_DNA"/>
</dbReference>
<dbReference type="CDD" id="cd00085">
    <property type="entry name" value="HNHc"/>
    <property type="match status" value="1"/>
</dbReference>
<sequence>MRFTPKGKKDVKDENARKYDGEKRCENCGVTTVDAQKSQKGVTPPAHEAQVDHVIPKAKGGDGAPSNGQVLCRECNNEKSDKL</sequence>
<accession>A0A084T1V6</accession>
<dbReference type="InterPro" id="IPR002711">
    <property type="entry name" value="HNH"/>
</dbReference>
<comment type="caution">
    <text evidence="3">The sequence shown here is derived from an EMBL/GenBank/DDBJ whole genome shotgun (WGS) entry which is preliminary data.</text>
</comment>
<organism evidence="3 4">
    <name type="scientific">Archangium violaceum Cb vi76</name>
    <dbReference type="NCBI Taxonomy" id="1406225"/>
    <lineage>
        <taxon>Bacteria</taxon>
        <taxon>Pseudomonadati</taxon>
        <taxon>Myxococcota</taxon>
        <taxon>Myxococcia</taxon>
        <taxon>Myxococcales</taxon>
        <taxon>Cystobacterineae</taxon>
        <taxon>Archangiaceae</taxon>
        <taxon>Archangium</taxon>
    </lineage>
</organism>
<protein>
    <recommendedName>
        <fullName evidence="2">HNH nuclease domain-containing protein</fullName>
    </recommendedName>
</protein>
<dbReference type="Gene3D" id="1.10.30.50">
    <property type="match status" value="1"/>
</dbReference>
<feature type="domain" description="HNH nuclease" evidence="2">
    <location>
        <begin position="12"/>
        <end position="77"/>
    </location>
</feature>
<reference evidence="3 4" key="1">
    <citation type="submission" date="2014-07" db="EMBL/GenBank/DDBJ databases">
        <title>Draft Genome Sequence of Gephyronic Acid Producer, Cystobacter violaceus Strain Cb vi76.</title>
        <authorList>
            <person name="Stevens D.C."/>
            <person name="Young J."/>
            <person name="Carmichael R."/>
            <person name="Tan J."/>
            <person name="Taylor R.E."/>
        </authorList>
    </citation>
    <scope>NUCLEOTIDE SEQUENCE [LARGE SCALE GENOMIC DNA]</scope>
    <source>
        <strain evidence="3 4">Cb vi76</strain>
    </source>
</reference>
<name>A0A084T1V6_9BACT</name>
<dbReference type="Pfam" id="PF01844">
    <property type="entry name" value="HNH"/>
    <property type="match status" value="1"/>
</dbReference>
<dbReference type="AlphaFoldDB" id="A0A084T1V6"/>
<gene>
    <name evidence="3" type="ORF">Q664_01285</name>
</gene>
<evidence type="ECO:0000259" key="2">
    <source>
        <dbReference type="SMART" id="SM00507"/>
    </source>
</evidence>